<dbReference type="GO" id="GO:0005509">
    <property type="term" value="F:calcium ion binding"/>
    <property type="evidence" value="ECO:0007669"/>
    <property type="project" value="InterPro"/>
</dbReference>
<comment type="similarity">
    <text evidence="1">Belongs to the NADH dehydrogenase family.</text>
</comment>
<evidence type="ECO:0000259" key="7">
    <source>
        <dbReference type="PROSITE" id="PS50222"/>
    </source>
</evidence>
<dbReference type="EMBL" id="LT598462">
    <property type="protein sequence ID" value="SCU78856.1"/>
    <property type="molecule type" value="Genomic_DNA"/>
</dbReference>
<keyword evidence="4" id="KW-0560">Oxidoreductase</keyword>
<evidence type="ECO:0000256" key="3">
    <source>
        <dbReference type="ARBA" id="ARBA00022827"/>
    </source>
</evidence>
<reference evidence="8 9" key="1">
    <citation type="submission" date="2016-03" db="EMBL/GenBank/DDBJ databases">
        <authorList>
            <person name="Devillers H."/>
        </authorList>
    </citation>
    <scope>NUCLEOTIDE SEQUENCE [LARGE SCALE GENOMIC DNA]</scope>
    <source>
        <strain evidence="8">CBS 11717</strain>
    </source>
</reference>
<dbReference type="PANTHER" id="PTHR43706">
    <property type="entry name" value="NADH DEHYDROGENASE"/>
    <property type="match status" value="1"/>
</dbReference>
<organism evidence="8 9">
    <name type="scientific">Lachancea mirantina</name>
    <dbReference type="NCBI Taxonomy" id="1230905"/>
    <lineage>
        <taxon>Eukaryota</taxon>
        <taxon>Fungi</taxon>
        <taxon>Dikarya</taxon>
        <taxon>Ascomycota</taxon>
        <taxon>Saccharomycotina</taxon>
        <taxon>Saccharomycetes</taxon>
        <taxon>Saccharomycetales</taxon>
        <taxon>Saccharomycetaceae</taxon>
        <taxon>Lachancea</taxon>
    </lineage>
</organism>
<feature type="domain" description="EF-hand" evidence="7">
    <location>
        <begin position="551"/>
        <end position="586"/>
    </location>
</feature>
<keyword evidence="9" id="KW-1185">Reference proteome</keyword>
<dbReference type="AlphaFoldDB" id="A0A1G4IQS7"/>
<evidence type="ECO:0000256" key="4">
    <source>
        <dbReference type="ARBA" id="ARBA00023002"/>
    </source>
</evidence>
<dbReference type="OrthoDB" id="5376590at2759"/>
<evidence type="ECO:0000256" key="2">
    <source>
        <dbReference type="ARBA" id="ARBA00022630"/>
    </source>
</evidence>
<dbReference type="InterPro" id="IPR002048">
    <property type="entry name" value="EF_hand_dom"/>
</dbReference>
<dbReference type="PROSITE" id="PS50222">
    <property type="entry name" value="EF_HAND_2"/>
    <property type="match status" value="1"/>
</dbReference>
<evidence type="ECO:0000313" key="8">
    <source>
        <dbReference type="EMBL" id="SCU78856.1"/>
    </source>
</evidence>
<protein>
    <submittedName>
        <fullName evidence="8">LAMI_0A06282g1_1</fullName>
    </submittedName>
</protein>
<dbReference type="STRING" id="1230905.A0A1G4IQS7"/>
<feature type="transmembrane region" description="Helical" evidence="6">
    <location>
        <begin position="89"/>
        <end position="114"/>
    </location>
</feature>
<keyword evidence="2" id="KW-0285">Flavoprotein</keyword>
<dbReference type="PANTHER" id="PTHR43706:SF50">
    <property type="entry name" value="NADH DEHYDROGENASE (UBIQUINONE)-RELATED"/>
    <property type="match status" value="1"/>
</dbReference>
<keyword evidence="6" id="KW-1133">Transmembrane helix</keyword>
<keyword evidence="5" id="KW-0520">NAD</keyword>
<dbReference type="GO" id="GO:0003954">
    <property type="term" value="F:NADH dehydrogenase activity"/>
    <property type="evidence" value="ECO:0007669"/>
    <property type="project" value="InterPro"/>
</dbReference>
<keyword evidence="3" id="KW-0274">FAD</keyword>
<evidence type="ECO:0000313" key="9">
    <source>
        <dbReference type="Proteomes" id="UP000191024"/>
    </source>
</evidence>
<gene>
    <name evidence="8" type="ORF">LAMI_0A06282G</name>
</gene>
<dbReference type="Pfam" id="PF07992">
    <property type="entry name" value="Pyr_redox_2"/>
    <property type="match status" value="1"/>
</dbReference>
<keyword evidence="6" id="KW-0812">Transmembrane</keyword>
<dbReference type="InterPro" id="IPR023753">
    <property type="entry name" value="FAD/NAD-binding_dom"/>
</dbReference>
<dbReference type="SUPFAM" id="SSF51905">
    <property type="entry name" value="FAD/NAD(P)-binding domain"/>
    <property type="match status" value="2"/>
</dbReference>
<dbReference type="GO" id="GO:0005739">
    <property type="term" value="C:mitochondrion"/>
    <property type="evidence" value="ECO:0007669"/>
    <property type="project" value="TreeGrafter"/>
</dbReference>
<accession>A0A1G4IQS7</accession>
<dbReference type="Pfam" id="PF22366">
    <property type="entry name" value="NDH2_C"/>
    <property type="match status" value="1"/>
</dbReference>
<name>A0A1G4IQS7_9SACH</name>
<dbReference type="InterPro" id="IPR036188">
    <property type="entry name" value="FAD/NAD-bd_sf"/>
</dbReference>
<dbReference type="InterPro" id="IPR054585">
    <property type="entry name" value="NDH2-like_C"/>
</dbReference>
<evidence type="ECO:0000256" key="1">
    <source>
        <dbReference type="ARBA" id="ARBA00005272"/>
    </source>
</evidence>
<evidence type="ECO:0000256" key="6">
    <source>
        <dbReference type="SAM" id="Phobius"/>
    </source>
</evidence>
<dbReference type="InterPro" id="IPR045024">
    <property type="entry name" value="NDH-2"/>
</dbReference>
<sequence>MFKIQRCTFLLSPIINLEKGCPTMKSSLVTSRACGRALTFSGIRCGNANRVFYRRTPSFACRPFSSSHVTKQENKPPLMEAFSGGFGKLLKWSMIGTGVMASTVMLAIAGFFVYDASTYKECDVPEYIDVPKMALSPELGGPENLPILRENLDAFDSEAKEKLSYRPKLVILGSGWASVGLIKALEAGDYDVTVVSPQNYFLFTPLLPSAATGTLEVKSLMASIRKIVNAVHGHYLEAKAEKVEFAENLVKVSQIHPQTGEKRYFYLPYDKLVIGVGSTANTHGVEGLEYCSRLKTAEDAIDLRRKIKNNLELACLPTTTDEERKRLLSFVVCGGGPTGVEFAAEVFDLLNEDLPKVYPRILRQEVSVHIIQSRSNILNTYDETIAEYAMQRFKKEDIDVLINSRVHKILPDRVVFTQKDCVTGESEFKELPFGLCLWSTGVAQNPLAKQVVQDLSEFQRNRRAIETDSHLRVLGAPSEQVYAIGDCATVRTDLAEHAVEFVRQFIVNRHLHPSRSIDIITDDDIKHLSLSYEEIYDLARELVKRHPQTREHLHNVDEVLPKYDVNNSGALDFAQITELLREVESKATSMPATAQRAHQQGKYLGKKLSKAARYFEAARADEKVHLVSDEDVGKPFKYVHLGSLAYIGNSAVFDLPGYSFVGGLVAMYLWRGIYFAQTVSLRTRVLLFMDWLKRGIFGRDILTI</sequence>
<dbReference type="Gene3D" id="3.50.50.100">
    <property type="match status" value="2"/>
</dbReference>
<evidence type="ECO:0000256" key="5">
    <source>
        <dbReference type="ARBA" id="ARBA00023027"/>
    </source>
</evidence>
<proteinExistence type="inferred from homology"/>
<dbReference type="Proteomes" id="UP000191024">
    <property type="component" value="Chromosome A"/>
</dbReference>
<keyword evidence="6" id="KW-0472">Membrane</keyword>